<comment type="similarity">
    <text evidence="1">Belongs to the LOR family.</text>
</comment>
<gene>
    <name evidence="2" type="ORF">H9872_05690</name>
</gene>
<evidence type="ECO:0000256" key="1">
    <source>
        <dbReference type="ARBA" id="ARBA00005437"/>
    </source>
</evidence>
<accession>A0A9E2NKY3</accession>
<dbReference type="InterPro" id="IPR025659">
    <property type="entry name" value="Tubby-like_C"/>
</dbReference>
<reference evidence="2" key="2">
    <citation type="submission" date="2021-04" db="EMBL/GenBank/DDBJ databases">
        <authorList>
            <person name="Gilroy R."/>
        </authorList>
    </citation>
    <scope>NUCLEOTIDE SEQUENCE</scope>
    <source>
        <strain evidence="2">B5-657</strain>
    </source>
</reference>
<dbReference type="Gene3D" id="2.40.160.200">
    <property type="entry name" value="LURP1-related"/>
    <property type="match status" value="1"/>
</dbReference>
<dbReference type="InterPro" id="IPR007612">
    <property type="entry name" value="LOR"/>
</dbReference>
<name>A0A9E2NKY3_9FIRM</name>
<dbReference type="SUPFAM" id="SSF54518">
    <property type="entry name" value="Tubby C-terminal domain-like"/>
    <property type="match status" value="1"/>
</dbReference>
<dbReference type="Proteomes" id="UP000824229">
    <property type="component" value="Unassembled WGS sequence"/>
</dbReference>
<dbReference type="Pfam" id="PF04525">
    <property type="entry name" value="LOR"/>
    <property type="match status" value="1"/>
</dbReference>
<dbReference type="AlphaFoldDB" id="A0A9E2NKY3"/>
<dbReference type="EMBL" id="JAHLFQ010000124">
    <property type="protein sequence ID" value="MBU3804227.1"/>
    <property type="molecule type" value="Genomic_DNA"/>
</dbReference>
<evidence type="ECO:0000313" key="3">
    <source>
        <dbReference type="Proteomes" id="UP000824229"/>
    </source>
</evidence>
<protein>
    <submittedName>
        <fullName evidence="2">LURP-one-related family protein</fullName>
    </submittedName>
</protein>
<organism evidence="2 3">
    <name type="scientific">Candidatus Cellulosilyticum pullistercoris</name>
    <dbReference type="NCBI Taxonomy" id="2838521"/>
    <lineage>
        <taxon>Bacteria</taxon>
        <taxon>Bacillati</taxon>
        <taxon>Bacillota</taxon>
        <taxon>Clostridia</taxon>
        <taxon>Lachnospirales</taxon>
        <taxon>Cellulosilyticaceae</taxon>
        <taxon>Cellulosilyticum</taxon>
    </lineage>
</organism>
<comment type="caution">
    <text evidence="2">The sequence shown here is derived from an EMBL/GenBank/DDBJ whole genome shotgun (WGS) entry which is preliminary data.</text>
</comment>
<evidence type="ECO:0000313" key="2">
    <source>
        <dbReference type="EMBL" id="MBU3804227.1"/>
    </source>
</evidence>
<reference evidence="2" key="1">
    <citation type="journal article" date="2021" name="PeerJ">
        <title>Extensive microbial diversity within the chicken gut microbiome revealed by metagenomics and culture.</title>
        <authorList>
            <person name="Gilroy R."/>
            <person name="Ravi A."/>
            <person name="Getino M."/>
            <person name="Pursley I."/>
            <person name="Horton D.L."/>
            <person name="Alikhan N.F."/>
            <person name="Baker D."/>
            <person name="Gharbi K."/>
            <person name="Hall N."/>
            <person name="Watson M."/>
            <person name="Adriaenssens E.M."/>
            <person name="Foster-Nyarko E."/>
            <person name="Jarju S."/>
            <person name="Secka A."/>
            <person name="Antonio M."/>
            <person name="Oren A."/>
            <person name="Chaudhuri R.R."/>
            <person name="La Ragione R."/>
            <person name="Hildebrand F."/>
            <person name="Pallen M.J."/>
        </authorList>
    </citation>
    <scope>NUCLEOTIDE SEQUENCE</scope>
    <source>
        <strain evidence="2">B5-657</strain>
    </source>
</reference>
<dbReference type="InterPro" id="IPR038595">
    <property type="entry name" value="LOR_sf"/>
</dbReference>
<proteinExistence type="inferred from homology"/>
<sequence>MKLYIKQRVFSIGDKYNIYNDKEQLIYHVKSQLISFGAKLFLMDEQEREQYFIKQRITFFLKEYEIYKGNLLCASIEQKLGFLKSRLTIKSTYGDFEIIGDLWGLDYKIQKDGIYFGAVHKAFLSWGDSYELDIPEGTDPAFFVSVVIAIDNCLHNENNN</sequence>